<evidence type="ECO:0000313" key="8">
    <source>
        <dbReference type="EMBL" id="RNF86129.1"/>
    </source>
</evidence>
<accession>A0A3M8SXV4</accession>
<dbReference type="EMBL" id="RIBS01000001">
    <property type="protein sequence ID" value="RNF86129.1"/>
    <property type="molecule type" value="Genomic_DNA"/>
</dbReference>
<evidence type="ECO:0000256" key="6">
    <source>
        <dbReference type="PIRSR" id="PIRSR600888-3"/>
    </source>
</evidence>
<dbReference type="AlphaFoldDB" id="A0A3M8SXV4"/>
<comment type="similarity">
    <text evidence="7">Belongs to the dTDP-4-dehydrorhamnose 3,5-epimerase family.</text>
</comment>
<dbReference type="GO" id="GO:0000271">
    <property type="term" value="P:polysaccharide biosynthetic process"/>
    <property type="evidence" value="ECO:0007669"/>
    <property type="project" value="TreeGrafter"/>
</dbReference>
<evidence type="ECO:0000256" key="4">
    <source>
        <dbReference type="ARBA" id="ARBA00019595"/>
    </source>
</evidence>
<dbReference type="CDD" id="cd00438">
    <property type="entry name" value="cupin_RmlC"/>
    <property type="match status" value="1"/>
</dbReference>
<evidence type="ECO:0000256" key="1">
    <source>
        <dbReference type="ARBA" id="ARBA00001298"/>
    </source>
</evidence>
<evidence type="ECO:0000256" key="7">
    <source>
        <dbReference type="RuleBase" id="RU364069"/>
    </source>
</evidence>
<organism evidence="8 9">
    <name type="scientific">Montanilutibacter psychrotolerans</name>
    <dbReference type="NCBI Taxonomy" id="1327343"/>
    <lineage>
        <taxon>Bacteria</taxon>
        <taxon>Pseudomonadati</taxon>
        <taxon>Pseudomonadota</taxon>
        <taxon>Gammaproteobacteria</taxon>
        <taxon>Lysobacterales</taxon>
        <taxon>Lysobacteraceae</taxon>
        <taxon>Montanilutibacter</taxon>
    </lineage>
</organism>
<name>A0A3M8SXV4_9GAMM</name>
<sequence length="199" mass="22257">MKRIETDLPGCLVFEPVVHEDARGEFYESFNHAVLAGHGLQPRFVQGNVSVSRRGVLRGLHYQWPNPQGKYLSVLEGEVWDVAIDIRRGSPHFGRWTAVLLSGQNRRQFWIPEGFAHGFVALSDRVVFNYLCTASYDPAADASIRWDDPQLAIDWPVAAPQLSAKDAAAPTLADIVADRLPLYEPSPHALPSDASWDRR</sequence>
<dbReference type="PANTHER" id="PTHR21047">
    <property type="entry name" value="DTDP-6-DEOXY-D-GLUCOSE-3,5 EPIMERASE"/>
    <property type="match status" value="1"/>
</dbReference>
<comment type="pathway">
    <text evidence="7">Carbohydrate biosynthesis; dTDP-L-rhamnose biosynthesis.</text>
</comment>
<dbReference type="Gene3D" id="2.60.120.10">
    <property type="entry name" value="Jelly Rolls"/>
    <property type="match status" value="1"/>
</dbReference>
<dbReference type="GO" id="GO:0008830">
    <property type="term" value="F:dTDP-4-dehydrorhamnose 3,5-epimerase activity"/>
    <property type="evidence" value="ECO:0007669"/>
    <property type="project" value="UniProtKB-UniRule"/>
</dbReference>
<dbReference type="OrthoDB" id="9800680at2"/>
<proteinExistence type="inferred from homology"/>
<keyword evidence="9" id="KW-1185">Reference proteome</keyword>
<dbReference type="GO" id="GO:0019305">
    <property type="term" value="P:dTDP-rhamnose biosynthetic process"/>
    <property type="evidence" value="ECO:0007669"/>
    <property type="project" value="UniProtKB-UniRule"/>
</dbReference>
<evidence type="ECO:0000313" key="9">
    <source>
        <dbReference type="Proteomes" id="UP000267049"/>
    </source>
</evidence>
<evidence type="ECO:0000256" key="2">
    <source>
        <dbReference type="ARBA" id="ARBA00001997"/>
    </source>
</evidence>
<protein>
    <recommendedName>
        <fullName evidence="4 7">dTDP-4-dehydrorhamnose 3,5-epimerase</fullName>
        <ecNumber evidence="3 7">5.1.3.13</ecNumber>
    </recommendedName>
    <alternativeName>
        <fullName evidence="7">Thymidine diphospho-4-keto-rhamnose 3,5-epimerase</fullName>
    </alternativeName>
</protein>
<dbReference type="Pfam" id="PF00908">
    <property type="entry name" value="dTDP_sugar_isom"/>
    <property type="match status" value="1"/>
</dbReference>
<dbReference type="RefSeq" id="WP_123086249.1">
    <property type="nucleotide sequence ID" value="NZ_RIBS01000001.1"/>
</dbReference>
<dbReference type="UniPathway" id="UPA00124"/>
<feature type="active site" description="Proton acceptor" evidence="5">
    <location>
        <position position="61"/>
    </location>
</feature>
<evidence type="ECO:0000256" key="5">
    <source>
        <dbReference type="PIRSR" id="PIRSR600888-1"/>
    </source>
</evidence>
<dbReference type="InterPro" id="IPR011051">
    <property type="entry name" value="RmlC_Cupin_sf"/>
</dbReference>
<comment type="catalytic activity">
    <reaction evidence="1 7">
        <text>dTDP-4-dehydro-6-deoxy-alpha-D-glucose = dTDP-4-dehydro-beta-L-rhamnose</text>
        <dbReference type="Rhea" id="RHEA:16969"/>
        <dbReference type="ChEBI" id="CHEBI:57649"/>
        <dbReference type="ChEBI" id="CHEBI:62830"/>
        <dbReference type="EC" id="5.1.3.13"/>
    </reaction>
</comment>
<evidence type="ECO:0000256" key="3">
    <source>
        <dbReference type="ARBA" id="ARBA00012098"/>
    </source>
</evidence>
<comment type="subunit">
    <text evidence="7">Homodimer.</text>
</comment>
<reference evidence="8 9" key="1">
    <citation type="submission" date="2018-11" db="EMBL/GenBank/DDBJ databases">
        <title>Lysobacter cryohumiis sp. nov., isolated from soil in the Tianshan Mountains, Xinjiang, China.</title>
        <authorList>
            <person name="Luo Y."/>
            <person name="Sheng H."/>
        </authorList>
    </citation>
    <scope>NUCLEOTIDE SEQUENCE [LARGE SCALE GENOMIC DNA]</scope>
    <source>
        <strain evidence="8 9">ZS60</strain>
    </source>
</reference>
<dbReference type="Proteomes" id="UP000267049">
    <property type="component" value="Unassembled WGS sequence"/>
</dbReference>
<dbReference type="NCBIfam" id="TIGR01221">
    <property type="entry name" value="rmlC"/>
    <property type="match status" value="1"/>
</dbReference>
<feature type="site" description="Participates in a stacking interaction with the thymidine ring of dTDP-4-oxo-6-deoxyglucose" evidence="6">
    <location>
        <position position="136"/>
    </location>
</feature>
<dbReference type="InterPro" id="IPR000888">
    <property type="entry name" value="RmlC-like"/>
</dbReference>
<comment type="function">
    <text evidence="2 7">Catalyzes the epimerization of the C3' and C5'positions of dTDP-6-deoxy-D-xylo-4-hexulose, forming dTDP-6-deoxy-L-lyxo-4-hexulose.</text>
</comment>
<dbReference type="EC" id="5.1.3.13" evidence="3 7"/>
<dbReference type="PANTHER" id="PTHR21047:SF2">
    <property type="entry name" value="THYMIDINE DIPHOSPHO-4-KETO-RHAMNOSE 3,5-EPIMERASE"/>
    <property type="match status" value="1"/>
</dbReference>
<dbReference type="SUPFAM" id="SSF51182">
    <property type="entry name" value="RmlC-like cupins"/>
    <property type="match status" value="1"/>
</dbReference>
<comment type="caution">
    <text evidence="8">The sequence shown here is derived from an EMBL/GenBank/DDBJ whole genome shotgun (WGS) entry which is preliminary data.</text>
</comment>
<keyword evidence="7 8" id="KW-0413">Isomerase</keyword>
<dbReference type="GO" id="GO:0005829">
    <property type="term" value="C:cytosol"/>
    <property type="evidence" value="ECO:0007669"/>
    <property type="project" value="TreeGrafter"/>
</dbReference>
<feature type="active site" description="Proton donor" evidence="5">
    <location>
        <position position="130"/>
    </location>
</feature>
<gene>
    <name evidence="8" type="primary">rfbC</name>
    <name evidence="8" type="ORF">EER27_01465</name>
</gene>
<dbReference type="InterPro" id="IPR014710">
    <property type="entry name" value="RmlC-like_jellyroll"/>
</dbReference>